<evidence type="ECO:0000256" key="1">
    <source>
        <dbReference type="ARBA" id="ARBA00002649"/>
    </source>
</evidence>
<dbReference type="PIRSF" id="PIRSF004553">
    <property type="entry name" value="CHP00095"/>
    <property type="match status" value="1"/>
</dbReference>
<comment type="catalytic activity">
    <reaction evidence="7 8">
        <text>guanosine(966) in 16S rRNA + S-adenosyl-L-methionine = N(2)-methylguanosine(966) in 16S rRNA + S-adenosyl-L-homocysteine + H(+)</text>
        <dbReference type="Rhea" id="RHEA:23548"/>
        <dbReference type="Rhea" id="RHEA-COMP:10211"/>
        <dbReference type="Rhea" id="RHEA-COMP:10212"/>
        <dbReference type="ChEBI" id="CHEBI:15378"/>
        <dbReference type="ChEBI" id="CHEBI:57856"/>
        <dbReference type="ChEBI" id="CHEBI:59789"/>
        <dbReference type="ChEBI" id="CHEBI:74269"/>
        <dbReference type="ChEBI" id="CHEBI:74481"/>
        <dbReference type="EC" id="2.1.1.171"/>
    </reaction>
</comment>
<dbReference type="AlphaFoldDB" id="A0AA51RQX8"/>
<evidence type="ECO:0000256" key="5">
    <source>
        <dbReference type="ARBA" id="ARBA00022603"/>
    </source>
</evidence>
<protein>
    <recommendedName>
        <fullName evidence="4 8">Ribosomal RNA small subunit methyltransferase D</fullName>
        <ecNumber evidence="3 8">2.1.1.171</ecNumber>
    </recommendedName>
</protein>
<evidence type="ECO:0000256" key="4">
    <source>
        <dbReference type="ARBA" id="ARBA00013682"/>
    </source>
</evidence>
<comment type="similarity">
    <text evidence="2 8">Belongs to the methyltransferase superfamily. RsmD family.</text>
</comment>
<keyword evidence="6 8" id="KW-0808">Transferase</keyword>
<gene>
    <name evidence="9" type="primary">rsmD</name>
    <name evidence="9" type="ORF">Q9312_12210</name>
</gene>
<accession>A0AA51RQX8</accession>
<keyword evidence="5 8" id="KW-0489">Methyltransferase</keyword>
<dbReference type="Pfam" id="PF03602">
    <property type="entry name" value="Cons_hypoth95"/>
    <property type="match status" value="1"/>
</dbReference>
<dbReference type="PANTHER" id="PTHR43542:SF1">
    <property type="entry name" value="METHYLTRANSFERASE"/>
    <property type="match status" value="1"/>
</dbReference>
<proteinExistence type="inferred from homology"/>
<dbReference type="EMBL" id="CP133548">
    <property type="protein sequence ID" value="WMS85981.1"/>
    <property type="molecule type" value="Genomic_DNA"/>
</dbReference>
<dbReference type="InterPro" id="IPR029063">
    <property type="entry name" value="SAM-dependent_MTases_sf"/>
</dbReference>
<evidence type="ECO:0000256" key="2">
    <source>
        <dbReference type="ARBA" id="ARBA00005269"/>
    </source>
</evidence>
<keyword evidence="10" id="KW-1185">Reference proteome</keyword>
<dbReference type="PANTHER" id="PTHR43542">
    <property type="entry name" value="METHYLTRANSFERASE"/>
    <property type="match status" value="1"/>
</dbReference>
<reference evidence="9 10" key="1">
    <citation type="submission" date="2023-08" db="EMBL/GenBank/DDBJ databases">
        <title>Pleionea litopenaei sp. nov., isolated from stomach of juvenile Litopenaeus vannamei.</title>
        <authorList>
            <person name="Rho A.M."/>
            <person name="Hwang C.Y."/>
        </authorList>
    </citation>
    <scope>NUCLEOTIDE SEQUENCE [LARGE SCALE GENOMIC DNA]</scope>
    <source>
        <strain evidence="9 10">HL-JVS1</strain>
    </source>
</reference>
<dbReference type="CDD" id="cd02440">
    <property type="entry name" value="AdoMet_MTases"/>
    <property type="match status" value="1"/>
</dbReference>
<dbReference type="PROSITE" id="PS00092">
    <property type="entry name" value="N6_MTASE"/>
    <property type="match status" value="1"/>
</dbReference>
<evidence type="ECO:0000256" key="7">
    <source>
        <dbReference type="ARBA" id="ARBA00048326"/>
    </source>
</evidence>
<evidence type="ECO:0000313" key="9">
    <source>
        <dbReference type="EMBL" id="WMS85981.1"/>
    </source>
</evidence>
<keyword evidence="8" id="KW-0698">rRNA processing</keyword>
<dbReference type="EC" id="2.1.1.171" evidence="3 8"/>
<evidence type="ECO:0000256" key="6">
    <source>
        <dbReference type="ARBA" id="ARBA00022679"/>
    </source>
</evidence>
<sequence>MIHQNKRRPSKGSKIGQVRIIGGRWKGRRLKFMEVAGLRPTLDRVRETLFNWLMYEIEGARCLDLFAGSAAIGIEALSRGAKEVMFVEKNKKAADFIHQNLADLSFTNYRVFNTSAEVVLKKNEQPYDIIFVDPPFYQDYLDNILKGLNHPNFVQPDSLIYVERERHSDPINPPDNWEQIKSKQVGGLEFYLYRVTSIDESLLNNI</sequence>
<dbReference type="GO" id="GO:0052913">
    <property type="term" value="F:16S rRNA (guanine(966)-N(2))-methyltransferase activity"/>
    <property type="evidence" value="ECO:0007669"/>
    <property type="project" value="UniProtKB-EC"/>
</dbReference>
<dbReference type="Proteomes" id="UP001239782">
    <property type="component" value="Chromosome"/>
</dbReference>
<dbReference type="Gene3D" id="3.40.50.150">
    <property type="entry name" value="Vaccinia Virus protein VP39"/>
    <property type="match status" value="1"/>
</dbReference>
<name>A0AA51RQX8_9GAMM</name>
<comment type="function">
    <text evidence="1 8">Specifically methylates the guanine in position 966 of 16S rRNA in the assembled 30S particle.</text>
</comment>
<organism evidence="9 10">
    <name type="scientific">Pleionea litopenaei</name>
    <dbReference type="NCBI Taxonomy" id="3070815"/>
    <lineage>
        <taxon>Bacteria</taxon>
        <taxon>Pseudomonadati</taxon>
        <taxon>Pseudomonadota</taxon>
        <taxon>Gammaproteobacteria</taxon>
        <taxon>Oceanospirillales</taxon>
        <taxon>Pleioneaceae</taxon>
        <taxon>Pleionea</taxon>
    </lineage>
</organism>
<keyword evidence="8" id="KW-0949">S-adenosyl-L-methionine</keyword>
<dbReference type="NCBIfam" id="TIGR00095">
    <property type="entry name" value="16S rRNA (guanine(966)-N(2))-methyltransferase RsmD"/>
    <property type="match status" value="1"/>
</dbReference>
<dbReference type="RefSeq" id="WP_309201133.1">
    <property type="nucleotide sequence ID" value="NZ_CP133548.1"/>
</dbReference>
<dbReference type="KEGG" id="plei:Q9312_12210"/>
<dbReference type="SUPFAM" id="SSF53335">
    <property type="entry name" value="S-adenosyl-L-methionine-dependent methyltransferases"/>
    <property type="match status" value="1"/>
</dbReference>
<evidence type="ECO:0000256" key="3">
    <source>
        <dbReference type="ARBA" id="ARBA00012141"/>
    </source>
</evidence>
<dbReference type="GO" id="GO:0003676">
    <property type="term" value="F:nucleic acid binding"/>
    <property type="evidence" value="ECO:0007669"/>
    <property type="project" value="InterPro"/>
</dbReference>
<evidence type="ECO:0000256" key="8">
    <source>
        <dbReference type="PIRNR" id="PIRNR004553"/>
    </source>
</evidence>
<dbReference type="InterPro" id="IPR002052">
    <property type="entry name" value="DNA_methylase_N6_adenine_CS"/>
</dbReference>
<dbReference type="InterPro" id="IPR004398">
    <property type="entry name" value="RNA_MeTrfase_RsmD"/>
</dbReference>
<evidence type="ECO:0000313" key="10">
    <source>
        <dbReference type="Proteomes" id="UP001239782"/>
    </source>
</evidence>